<evidence type="ECO:0000313" key="2">
    <source>
        <dbReference type="EMBL" id="KAI5958849.1"/>
    </source>
</evidence>
<keyword evidence="1" id="KW-0732">Signal</keyword>
<feature type="signal peptide" evidence="1">
    <location>
        <begin position="1"/>
        <end position="18"/>
    </location>
</feature>
<name>A0AAD5BF99_9ASCO</name>
<accession>A0AAD5BF99</accession>
<feature type="chain" id="PRO_5041986600" evidence="1">
    <location>
        <begin position="19"/>
        <end position="294"/>
    </location>
</feature>
<dbReference type="EMBL" id="JAIHNG010000115">
    <property type="protein sequence ID" value="KAI5958849.1"/>
    <property type="molecule type" value="Genomic_DNA"/>
</dbReference>
<dbReference type="Proteomes" id="UP001204833">
    <property type="component" value="Unassembled WGS sequence"/>
</dbReference>
<organism evidence="2 3">
    <name type="scientific">Candida theae</name>
    <dbReference type="NCBI Taxonomy" id="1198502"/>
    <lineage>
        <taxon>Eukaryota</taxon>
        <taxon>Fungi</taxon>
        <taxon>Dikarya</taxon>
        <taxon>Ascomycota</taxon>
        <taxon>Saccharomycotina</taxon>
        <taxon>Pichiomycetes</taxon>
        <taxon>Debaryomycetaceae</taxon>
        <taxon>Candida/Lodderomyces clade</taxon>
        <taxon>Candida</taxon>
    </lineage>
</organism>
<dbReference type="AlphaFoldDB" id="A0AAD5BF99"/>
<dbReference type="GeneID" id="76150342"/>
<keyword evidence="3" id="KW-1185">Reference proteome</keyword>
<proteinExistence type="predicted"/>
<evidence type="ECO:0000313" key="3">
    <source>
        <dbReference type="Proteomes" id="UP001204833"/>
    </source>
</evidence>
<comment type="caution">
    <text evidence="2">The sequence shown here is derived from an EMBL/GenBank/DDBJ whole genome shotgun (WGS) entry which is preliminary data.</text>
</comment>
<gene>
    <name evidence="2" type="ORF">KGF57_002283</name>
</gene>
<dbReference type="RefSeq" id="XP_051609192.1">
    <property type="nucleotide sequence ID" value="XM_051751580.1"/>
</dbReference>
<reference evidence="2 3" key="1">
    <citation type="journal article" date="2022" name="DNA Res.">
        <title>Genome analysis of five recently described species of the CUG-Ser clade uncovers Candida theae as a new hybrid lineage with pathogenic potential in the Candida parapsilosis species complex.</title>
        <authorList>
            <person name="Mixao V."/>
            <person name="Del Olmo V."/>
            <person name="Hegedusova E."/>
            <person name="Saus E."/>
            <person name="Pryszcz L."/>
            <person name="Cillingova A."/>
            <person name="Nosek J."/>
            <person name="Gabaldon T."/>
        </authorList>
    </citation>
    <scope>NUCLEOTIDE SEQUENCE [LARGE SCALE GENOMIC DNA]</scope>
    <source>
        <strain evidence="2 3">CBS 12239</strain>
    </source>
</reference>
<protein>
    <submittedName>
        <fullName evidence="2">Uncharacterized protein</fullName>
    </submittedName>
</protein>
<sequence length="294" mass="33372">MLKYTALIHLLAISQCLLQDHFKDLEWTDTDTNATVTTTTPRFNLTEITPYFLKITQQRESTQSQPHVYAISTLDKLQSSTHISKLSNHNNIFYIKSRQSSLQFDHKLEYWTLLTANSTTVTDATATANTNTNTNTDTNTLTSSTWIPITSCLESIHGSGGYLSRYITIHLEQTLDQIGEATLGIPPLYFAIGTSLAMGKRVGFAKQNTLLFSCAINPGEVAQFYIRPHFVNVVGLKRVWFKFKGKKLHYVGYNFIKPFKMLVVDTPEHQCWVSRNINDLQCGEGGEKKQCWWC</sequence>
<evidence type="ECO:0000256" key="1">
    <source>
        <dbReference type="SAM" id="SignalP"/>
    </source>
</evidence>